<keyword evidence="10" id="KW-1185">Reference proteome</keyword>
<dbReference type="InterPro" id="IPR044878">
    <property type="entry name" value="UbiA_sf"/>
</dbReference>
<feature type="transmembrane region" description="Helical" evidence="8">
    <location>
        <begin position="12"/>
        <end position="33"/>
    </location>
</feature>
<feature type="transmembrane region" description="Helical" evidence="8">
    <location>
        <begin position="121"/>
        <end position="138"/>
    </location>
</feature>
<keyword evidence="3" id="KW-0474">Menaquinone biosynthesis</keyword>
<proteinExistence type="predicted"/>
<dbReference type="InterPro" id="IPR000537">
    <property type="entry name" value="UbiA_prenyltransferase"/>
</dbReference>
<dbReference type="PIRSF" id="PIRSF005355">
    <property type="entry name" value="UBIAD1"/>
    <property type="match status" value="1"/>
</dbReference>
<sequence>MDRLKLWMKASRFRVLPVMVIPVFLGGLGAYAWNGTFHPLLFLITLLGSAAAHLFSNMINDLWDFRSGVDVAAKETAAAISTNSGFLANGTMSERAFAFVTWLFFFLALGSGVAVSLASGWWALLFGGLGGLIAYFYVAPPLKFGYRGKGYSEIAILLSFGILPVMGTYYVQVEQFGYRPLLLSLPVGLLTTLVLFNHHFLHWQADRQAGKRTLVVVWGPRKSLVFSRMLAILAYVSLIACVLFQALPWYALIALITIVPLFKVYGSLGPENDSRAYLPLMGASLQASVRCGGITGLALLVHGLIQ</sequence>
<comment type="pathway">
    <text evidence="2">Quinol/quinone metabolism; menaquinone biosynthesis.</text>
</comment>
<feature type="transmembrane region" description="Helical" evidence="8">
    <location>
        <begin position="249"/>
        <end position="266"/>
    </location>
</feature>
<evidence type="ECO:0000256" key="5">
    <source>
        <dbReference type="ARBA" id="ARBA00022692"/>
    </source>
</evidence>
<feature type="transmembrane region" description="Helical" evidence="8">
    <location>
        <begin position="224"/>
        <end position="243"/>
    </location>
</feature>
<feature type="transmembrane region" description="Helical" evidence="8">
    <location>
        <begin position="39"/>
        <end position="56"/>
    </location>
</feature>
<evidence type="ECO:0000256" key="1">
    <source>
        <dbReference type="ARBA" id="ARBA00004141"/>
    </source>
</evidence>
<evidence type="ECO:0000256" key="4">
    <source>
        <dbReference type="ARBA" id="ARBA00022679"/>
    </source>
</evidence>
<gene>
    <name evidence="9" type="ORF">L1F29_14185</name>
</gene>
<evidence type="ECO:0000256" key="2">
    <source>
        <dbReference type="ARBA" id="ARBA00004863"/>
    </source>
</evidence>
<dbReference type="RefSeq" id="WP_258388957.1">
    <property type="nucleotide sequence ID" value="NZ_CP091430.1"/>
</dbReference>
<keyword evidence="4" id="KW-0808">Transferase</keyword>
<dbReference type="PANTHER" id="PTHR13929">
    <property type="entry name" value="1,4-DIHYDROXY-2-NAPHTHOATE OCTAPRENYLTRANSFERASE"/>
    <property type="match status" value="1"/>
</dbReference>
<keyword evidence="6 8" id="KW-1133">Transmembrane helix</keyword>
<keyword evidence="5 8" id="KW-0812">Transmembrane</keyword>
<feature type="transmembrane region" description="Helical" evidence="8">
    <location>
        <begin position="150"/>
        <end position="171"/>
    </location>
</feature>
<dbReference type="Gene3D" id="1.10.357.140">
    <property type="entry name" value="UbiA prenyltransferase"/>
    <property type="match status" value="1"/>
</dbReference>
<reference evidence="9" key="1">
    <citation type="submission" date="2022-01" db="EMBL/GenBank/DDBJ databases">
        <title>Paenibacillus spongiae sp. nov., isolated from marine sponge.</title>
        <authorList>
            <person name="Li Z."/>
            <person name="Zhang M."/>
        </authorList>
    </citation>
    <scope>NUCLEOTIDE SEQUENCE</scope>
    <source>
        <strain evidence="9">PHS-Z3</strain>
    </source>
</reference>
<evidence type="ECO:0000256" key="6">
    <source>
        <dbReference type="ARBA" id="ARBA00022989"/>
    </source>
</evidence>
<evidence type="ECO:0000313" key="9">
    <source>
        <dbReference type="EMBL" id="UVI32906.1"/>
    </source>
</evidence>
<dbReference type="CDD" id="cd13962">
    <property type="entry name" value="PT_UbiA_UBIAD1"/>
    <property type="match status" value="1"/>
</dbReference>
<evidence type="ECO:0000256" key="3">
    <source>
        <dbReference type="ARBA" id="ARBA00022428"/>
    </source>
</evidence>
<protein>
    <submittedName>
        <fullName evidence="9">Prenyltransferase</fullName>
    </submittedName>
</protein>
<feature type="transmembrane region" description="Helical" evidence="8">
    <location>
        <begin position="96"/>
        <end position="115"/>
    </location>
</feature>
<evidence type="ECO:0000313" key="10">
    <source>
        <dbReference type="Proteomes" id="UP001057877"/>
    </source>
</evidence>
<organism evidence="9 10">
    <name type="scientific">Paenibacillus spongiae</name>
    <dbReference type="NCBI Taxonomy" id="2909671"/>
    <lineage>
        <taxon>Bacteria</taxon>
        <taxon>Bacillati</taxon>
        <taxon>Bacillota</taxon>
        <taxon>Bacilli</taxon>
        <taxon>Bacillales</taxon>
        <taxon>Paenibacillaceae</taxon>
        <taxon>Paenibacillus</taxon>
    </lineage>
</organism>
<feature type="transmembrane region" description="Helical" evidence="8">
    <location>
        <begin position="183"/>
        <end position="203"/>
    </location>
</feature>
<evidence type="ECO:0000256" key="7">
    <source>
        <dbReference type="ARBA" id="ARBA00023136"/>
    </source>
</evidence>
<keyword evidence="7 8" id="KW-0472">Membrane</keyword>
<accession>A0ABY5SFZ7</accession>
<evidence type="ECO:0000256" key="8">
    <source>
        <dbReference type="SAM" id="Phobius"/>
    </source>
</evidence>
<dbReference type="Pfam" id="PF01040">
    <property type="entry name" value="UbiA"/>
    <property type="match status" value="1"/>
</dbReference>
<dbReference type="PANTHER" id="PTHR13929:SF0">
    <property type="entry name" value="UBIA PRENYLTRANSFERASE DOMAIN-CONTAINING PROTEIN 1"/>
    <property type="match status" value="1"/>
</dbReference>
<dbReference type="EMBL" id="CP091430">
    <property type="protein sequence ID" value="UVI32906.1"/>
    <property type="molecule type" value="Genomic_DNA"/>
</dbReference>
<comment type="subcellular location">
    <subcellularLocation>
        <location evidence="1">Membrane</location>
        <topology evidence="1">Multi-pass membrane protein</topology>
    </subcellularLocation>
</comment>
<dbReference type="InterPro" id="IPR026046">
    <property type="entry name" value="UBIAD1"/>
</dbReference>
<name>A0ABY5SFZ7_9BACL</name>
<dbReference type="Proteomes" id="UP001057877">
    <property type="component" value="Chromosome"/>
</dbReference>